<keyword evidence="1" id="KW-0233">DNA recombination</keyword>
<dbReference type="GO" id="GO:0015074">
    <property type="term" value="P:DNA integration"/>
    <property type="evidence" value="ECO:0007669"/>
    <property type="project" value="InterPro"/>
</dbReference>
<dbReference type="SUPFAM" id="SSF56349">
    <property type="entry name" value="DNA breaking-rejoining enzymes"/>
    <property type="match status" value="1"/>
</dbReference>
<evidence type="ECO:0008006" key="4">
    <source>
        <dbReference type="Google" id="ProtNLM"/>
    </source>
</evidence>
<proteinExistence type="predicted"/>
<reference evidence="2" key="1">
    <citation type="submission" date="2021-03" db="EMBL/GenBank/DDBJ databases">
        <authorList>
            <person name="Bekaert M."/>
        </authorList>
    </citation>
    <scope>NUCLEOTIDE SEQUENCE</scope>
</reference>
<dbReference type="Gene3D" id="1.10.443.10">
    <property type="entry name" value="Intergrase catalytic core"/>
    <property type="match status" value="1"/>
</dbReference>
<dbReference type="InterPro" id="IPR011010">
    <property type="entry name" value="DNA_brk_join_enz"/>
</dbReference>
<sequence length="242" mass="27630">MKIAEHESLSEYRKLHDLNRNHSKRLDVLLKSNALCHQHVPAVGNCFFEAVPRQTTEKMDATTLRQLLCNHIEENAYYYKHKAADFSTFTSTGSLQCDNVNNWRNLSLLHTYEGYTAFSRNSISETAASRKTRKFVVFGIQGDMQLKSLPFSPTEENITSDIYKYEKKGDRPDSHLFVSDEYNNAPLSRDTFISLLRDLLFRLGYNDSKFCGHSFRIGAATSAAAAGVEDHIIQTLGRWSFD</sequence>
<protein>
    <recommendedName>
        <fullName evidence="4">Tyr recombinase domain-containing protein</fullName>
    </recommendedName>
</protein>
<keyword evidence="3" id="KW-1185">Reference proteome</keyword>
<dbReference type="InterPro" id="IPR052925">
    <property type="entry name" value="Phage_Integrase-like_Recomb"/>
</dbReference>
<dbReference type="Proteomes" id="UP000683360">
    <property type="component" value="Unassembled WGS sequence"/>
</dbReference>
<gene>
    <name evidence="2" type="ORF">MEDL_7800</name>
</gene>
<dbReference type="EMBL" id="CAJPWZ010000427">
    <property type="protein sequence ID" value="CAG2192648.1"/>
    <property type="molecule type" value="Genomic_DNA"/>
</dbReference>
<dbReference type="Gene3D" id="3.90.70.80">
    <property type="match status" value="1"/>
</dbReference>
<dbReference type="PANTHER" id="PTHR34605">
    <property type="entry name" value="PHAGE_INTEGRASE DOMAIN-CONTAINING PROTEIN"/>
    <property type="match status" value="1"/>
</dbReference>
<dbReference type="InterPro" id="IPR013762">
    <property type="entry name" value="Integrase-like_cat_sf"/>
</dbReference>
<dbReference type="PANTHER" id="PTHR34605:SF3">
    <property type="entry name" value="P CELL-TYPE AGGLUTINATION PROTEIN MAP4-LIKE-RELATED"/>
    <property type="match status" value="1"/>
</dbReference>
<evidence type="ECO:0000313" key="3">
    <source>
        <dbReference type="Proteomes" id="UP000683360"/>
    </source>
</evidence>
<accession>A0A8S3QD89</accession>
<dbReference type="AlphaFoldDB" id="A0A8S3QD89"/>
<name>A0A8S3QD89_MYTED</name>
<dbReference type="GO" id="GO:0003677">
    <property type="term" value="F:DNA binding"/>
    <property type="evidence" value="ECO:0007669"/>
    <property type="project" value="InterPro"/>
</dbReference>
<comment type="caution">
    <text evidence="2">The sequence shown here is derived from an EMBL/GenBank/DDBJ whole genome shotgun (WGS) entry which is preliminary data.</text>
</comment>
<evidence type="ECO:0000313" key="2">
    <source>
        <dbReference type="EMBL" id="CAG2192648.1"/>
    </source>
</evidence>
<dbReference type="OrthoDB" id="6206259at2759"/>
<organism evidence="2 3">
    <name type="scientific">Mytilus edulis</name>
    <name type="common">Blue mussel</name>
    <dbReference type="NCBI Taxonomy" id="6550"/>
    <lineage>
        <taxon>Eukaryota</taxon>
        <taxon>Metazoa</taxon>
        <taxon>Spiralia</taxon>
        <taxon>Lophotrochozoa</taxon>
        <taxon>Mollusca</taxon>
        <taxon>Bivalvia</taxon>
        <taxon>Autobranchia</taxon>
        <taxon>Pteriomorphia</taxon>
        <taxon>Mytilida</taxon>
        <taxon>Mytiloidea</taxon>
        <taxon>Mytilidae</taxon>
        <taxon>Mytilinae</taxon>
        <taxon>Mytilus</taxon>
    </lineage>
</organism>
<evidence type="ECO:0000256" key="1">
    <source>
        <dbReference type="ARBA" id="ARBA00023172"/>
    </source>
</evidence>
<dbReference type="GO" id="GO:0006310">
    <property type="term" value="P:DNA recombination"/>
    <property type="evidence" value="ECO:0007669"/>
    <property type="project" value="UniProtKB-KW"/>
</dbReference>